<protein>
    <recommendedName>
        <fullName evidence="1">HD-CE domain-containing protein</fullName>
    </recommendedName>
</protein>
<evidence type="ECO:0000259" key="1">
    <source>
        <dbReference type="Pfam" id="PF24391"/>
    </source>
</evidence>
<proteinExistence type="predicted"/>
<gene>
    <name evidence="2" type="ORF">BE18_21665</name>
</gene>
<dbReference type="EMBL" id="JEMC01001910">
    <property type="protein sequence ID" value="KYF92652.1"/>
    <property type="molecule type" value="Genomic_DNA"/>
</dbReference>
<feature type="domain" description="HD-CE" evidence="1">
    <location>
        <begin position="36"/>
        <end position="268"/>
    </location>
</feature>
<dbReference type="Gene3D" id="1.10.3210.10">
    <property type="entry name" value="Hypothetical protein af1432"/>
    <property type="match status" value="1"/>
</dbReference>
<organism evidence="2 3">
    <name type="scientific">Sorangium cellulosum</name>
    <name type="common">Polyangium cellulosum</name>
    <dbReference type="NCBI Taxonomy" id="56"/>
    <lineage>
        <taxon>Bacteria</taxon>
        <taxon>Pseudomonadati</taxon>
        <taxon>Myxococcota</taxon>
        <taxon>Polyangia</taxon>
        <taxon>Polyangiales</taxon>
        <taxon>Polyangiaceae</taxon>
        <taxon>Sorangium</taxon>
    </lineage>
</organism>
<evidence type="ECO:0000313" key="3">
    <source>
        <dbReference type="Proteomes" id="UP000075515"/>
    </source>
</evidence>
<dbReference type="InterPro" id="IPR056471">
    <property type="entry name" value="HD-CE"/>
</dbReference>
<evidence type="ECO:0000313" key="2">
    <source>
        <dbReference type="EMBL" id="KYF92652.1"/>
    </source>
</evidence>
<dbReference type="Gene3D" id="3.40.50.300">
    <property type="entry name" value="P-loop containing nucleotide triphosphate hydrolases"/>
    <property type="match status" value="1"/>
</dbReference>
<accession>A0A150SJI5</accession>
<dbReference type="InterPro" id="IPR027417">
    <property type="entry name" value="P-loop_NTPase"/>
</dbReference>
<dbReference type="Proteomes" id="UP000075515">
    <property type="component" value="Unassembled WGS sequence"/>
</dbReference>
<name>A0A150SJI5_SORCE</name>
<comment type="caution">
    <text evidence="2">The sequence shown here is derived from an EMBL/GenBank/DDBJ whole genome shotgun (WGS) entry which is preliminary data.</text>
</comment>
<dbReference type="Pfam" id="PF24391">
    <property type="entry name" value="HD-CE"/>
    <property type="match status" value="1"/>
</dbReference>
<sequence length="1660" mass="186658">MSRSPLHAFLTDAQRREIEDVRSAAAHILAQPLDHTFTDHTIAHPDRILEHLDVLLSDWAEREVREDPDRTRAEIFILLAAVYLHDIGMQFQLFDQCPSVEAHLPTLAEALRKDGHLREPGDHPFTPETLAFARKHHHLLTYDWITHANLRTHLELLPFEDTGLRSYVDHVARVAWSHNVWLTNEKSYEGYERELANAQEQEGEIRISLLAAFLRLGDLLDLDHRRVDVNRLRRFEIPPSSKAHWWRHHFIRTSRLDERRTDRGRRLHLVFTVPRQHEEELAWIRPALCAATVAQVQEEQDRLRRWLAPVGVWIDLPPAEACQVKPDVSGRVLPMPADTVEVFRRTWRGAEAESARVEIKNALEEGKLSADKHGEHIRTLGIQVEIEDYLRQVESQYEQGFRDTPYTPIELDYGEFHDALDALEALLREPDPIPRPIVVLGEPGGGKTTLVRRYVLDCARRERTPTHLPLYLQANRYGDTAWAEEIERRLGTAQSPATPEEQRAVKAELVERLLLLMAESLCDLAKVSYRHREAMLRYLLDVMARTSCLIVIDGLNEVPPLRRWLAINAVESFVKEYRQHRVVITSREGDYHEDYFRSSREHRVKPLRDAAIRSYWDAIGVSRAVQDRTLSSGPREVAELVRNPMYMFMAGELLKGGNSEAIGDPGQLFQRFTGESLRRWHRGDARTVLQPEEMRDLLAEVAYHALQAQEVSFEQGPIENGITAWRGRLTSERRSELEAALARAEPPMGGRSAAVSTTDGLIERMLATGFLQRQGQAEARRFAFRHHTTQDYFAAVSIAGKVERLHEVVSRPVFHEALRMVPGIIEDPNAFLRRLTASTSEQFGRASLLALSFRVAGPVRGKLEPDVVRQLFAGAIPLLQAVAGLYLPFAVEVLGYLFHHVGWQELGRFLAQAAENPALPPTTRSFASQRLAKVMVRDDAPAAGAIAEILGDAIPPGMWSDYRQCKAVIEHKSSGENRLHTFPLLSGAVGSTISLSVEEKLRIARVLGQITPNQLGALQMIFLEEITTWGALSMLGDCDAVLLMLQQETLTNLLLLEEDSLLLQGRTREAIAAYLAACSRVGVKHPLLERLVLLSAHMSPEEVEQLRGILRGYEGEAHGRMLFLQSEDYATALYALRRTPEIHASIREMLVALPWSANPWLLLWRESILRLPVSSAQRTVTPEDLQCPEQLAAYLEDIAARMEWSQPAGQIFLESMGQFVPGHDVRIKVLLERYYPERPARKFEQLKELIQTLPRGEVAAELTRQMVNVGFSAGPFAKIFSFALEAFEPDVLLPFVEGLCDVDRDVQRTAKICFLAKLAEANAGDELRRAMDRWGLDVDAIAKDTGPSCERILRALYYSGEQVVVLQALGRKRRYLALRLREETGDLEGATWTALLGLEEAVADGKSPVRFADAVESLARKQSSRTEASSDDILRMLSQRLLPLLGDPVNGDWAFKRLERLRKGRHVDLDAYAERIEEVLCSARARTTPEERTCMLHILSTTEHRGAVLRCLDAYAEACPRDPAKAAAYLGNGAWYAYLAGDDARFERLTDAALTLATLTPATDACRTDWLLGNRGLARLLRGATQEALEAYVATRQVVADRERWQAVALDDLEQHPARRPGASLLPPEIIEAVVRLGADLPVAPGGGVGSTAAAAVSGA</sequence>
<reference evidence="2 3" key="1">
    <citation type="submission" date="2014-02" db="EMBL/GenBank/DDBJ databases">
        <title>The small core and large imbalanced accessory genome model reveals a collaborative survival strategy of Sorangium cellulosum strains in nature.</title>
        <authorList>
            <person name="Han K."/>
            <person name="Peng R."/>
            <person name="Blom J."/>
            <person name="Li Y.-Z."/>
        </authorList>
    </citation>
    <scope>NUCLEOTIDE SEQUENCE [LARGE SCALE GENOMIC DNA]</scope>
    <source>
        <strain evidence="2 3">So0149</strain>
    </source>
</reference>
<dbReference type="SUPFAM" id="SSF52540">
    <property type="entry name" value="P-loop containing nucleoside triphosphate hydrolases"/>
    <property type="match status" value="1"/>
</dbReference>